<dbReference type="Pfam" id="PF13649">
    <property type="entry name" value="Methyltransf_25"/>
    <property type="match status" value="1"/>
</dbReference>
<reference evidence="3" key="2">
    <citation type="submission" date="2019-10" db="EMBL/GenBank/DDBJ databases">
        <title>Conservation and host-specific expression of non-tandemly repeated heterogenous ribosome RNA gene in arbuscular mycorrhizal fungi.</title>
        <authorList>
            <person name="Maeda T."/>
            <person name="Kobayashi Y."/>
            <person name="Nakagawa T."/>
            <person name="Ezawa T."/>
            <person name="Yamaguchi K."/>
            <person name="Bino T."/>
            <person name="Nishimoto Y."/>
            <person name="Shigenobu S."/>
            <person name="Kawaguchi M."/>
        </authorList>
    </citation>
    <scope>NUCLEOTIDE SEQUENCE</scope>
    <source>
        <strain evidence="3">HR1</strain>
    </source>
</reference>
<dbReference type="Gene3D" id="3.40.50.150">
    <property type="entry name" value="Vaccinia Virus protein VP39"/>
    <property type="match status" value="1"/>
</dbReference>
<dbReference type="EMBL" id="BEXD01003865">
    <property type="protein sequence ID" value="GBC03033.1"/>
    <property type="molecule type" value="Genomic_DNA"/>
</dbReference>
<dbReference type="OrthoDB" id="2013972at2759"/>
<dbReference type="InterPro" id="IPR029063">
    <property type="entry name" value="SAM-dependent_MTases_sf"/>
</dbReference>
<dbReference type="GO" id="GO:0032259">
    <property type="term" value="P:methylation"/>
    <property type="evidence" value="ECO:0007669"/>
    <property type="project" value="UniProtKB-KW"/>
</dbReference>
<keyword evidence="4" id="KW-1185">Reference proteome</keyword>
<dbReference type="EMBL" id="BLAL01000160">
    <property type="protein sequence ID" value="GES86548.1"/>
    <property type="molecule type" value="Genomic_DNA"/>
</dbReference>
<feature type="domain" description="Methyltransferase" evidence="1">
    <location>
        <begin position="87"/>
        <end position="178"/>
    </location>
</feature>
<evidence type="ECO:0000313" key="3">
    <source>
        <dbReference type="EMBL" id="GES86548.1"/>
    </source>
</evidence>
<accession>A0A2Z6RQ55</accession>
<dbReference type="Proteomes" id="UP000247702">
    <property type="component" value="Unassembled WGS sequence"/>
</dbReference>
<dbReference type="STRING" id="94130.A0A2Z6RQ55"/>
<dbReference type="Proteomes" id="UP000615446">
    <property type="component" value="Unassembled WGS sequence"/>
</dbReference>
<dbReference type="AlphaFoldDB" id="A0A2Z6RQ55"/>
<protein>
    <submittedName>
        <fullName evidence="3">S-adenosyl-L-methionine-dependent methyltransferase</fullName>
    </submittedName>
</protein>
<dbReference type="GO" id="GO:0008168">
    <property type="term" value="F:methyltransferase activity"/>
    <property type="evidence" value="ECO:0007669"/>
    <property type="project" value="UniProtKB-KW"/>
</dbReference>
<name>A0A2Z6RQ55_9GLOM</name>
<dbReference type="SUPFAM" id="SSF53335">
    <property type="entry name" value="S-adenosyl-L-methionine-dependent methyltransferases"/>
    <property type="match status" value="1"/>
</dbReference>
<comment type="caution">
    <text evidence="2">The sequence shown here is derived from an EMBL/GenBank/DDBJ whole genome shotgun (WGS) entry which is preliminary data.</text>
</comment>
<organism evidence="2 4">
    <name type="scientific">Rhizophagus clarus</name>
    <dbReference type="NCBI Taxonomy" id="94130"/>
    <lineage>
        <taxon>Eukaryota</taxon>
        <taxon>Fungi</taxon>
        <taxon>Fungi incertae sedis</taxon>
        <taxon>Mucoromycota</taxon>
        <taxon>Glomeromycotina</taxon>
        <taxon>Glomeromycetes</taxon>
        <taxon>Glomerales</taxon>
        <taxon>Glomeraceae</taxon>
        <taxon>Rhizophagus</taxon>
    </lineage>
</organism>
<proteinExistence type="predicted"/>
<keyword evidence="3" id="KW-0808">Transferase</keyword>
<reference evidence="2 4" key="1">
    <citation type="submission" date="2017-11" db="EMBL/GenBank/DDBJ databases">
        <title>The genome of Rhizophagus clarus HR1 reveals common genetic basis of auxotrophy among arbuscular mycorrhizal fungi.</title>
        <authorList>
            <person name="Kobayashi Y."/>
        </authorList>
    </citation>
    <scope>NUCLEOTIDE SEQUENCE [LARGE SCALE GENOMIC DNA]</scope>
    <source>
        <strain evidence="2 4">HR1</strain>
    </source>
</reference>
<dbReference type="CDD" id="cd02440">
    <property type="entry name" value="AdoMet_MTases"/>
    <property type="match status" value="1"/>
</dbReference>
<keyword evidence="3" id="KW-0489">Methyltransferase</keyword>
<gene>
    <name evidence="3" type="ORF">RCL2_001360300</name>
    <name evidence="2" type="ORF">RclHR1_04950005</name>
</gene>
<evidence type="ECO:0000259" key="1">
    <source>
        <dbReference type="Pfam" id="PF13649"/>
    </source>
</evidence>
<evidence type="ECO:0000313" key="4">
    <source>
        <dbReference type="Proteomes" id="UP000247702"/>
    </source>
</evidence>
<evidence type="ECO:0000313" key="2">
    <source>
        <dbReference type="EMBL" id="GBC03033.1"/>
    </source>
</evidence>
<dbReference type="InterPro" id="IPR041698">
    <property type="entry name" value="Methyltransf_25"/>
</dbReference>
<sequence>MGVIQTKVKYAKLKNKTKPIRERKSSETSSLVTSFTSSASSKSSVKFPSSDSDIDFLHQHHFIVKSIWSSNYSSPITNVLISGDGKILDALCYAGTFLLELSNEYQSAEFVGIDKTRLFPSEIKPNNVTFHDADLLDGIPLEGDYFDFSHFNIIEPIYTLDNWEFLIKELLRVTKPGGYVEIQGFDFLEENLGPKFTHFMGYLMLLFETTESDLKPRNHIKSIFSNNFDTSYSDDKSILVGKKGGNMGILFEQHVTMFFKDTIGEMMSQLMNVSESEYEEKWDEVLKEFNEFDTFIDTYRIWGRKT</sequence>